<dbReference type="InterPro" id="IPR013216">
    <property type="entry name" value="Methyltransf_11"/>
</dbReference>
<dbReference type="Pfam" id="PF08241">
    <property type="entry name" value="Methyltransf_11"/>
    <property type="match status" value="1"/>
</dbReference>
<sequence length="264" mass="30811">MRKMNRVENVTEQYKNDDNLSKRIKLHSKHSINKQGWYPWLFEHYEFENGYRILELGCGNGNQWQGRIDKLPTSCTLILSDFSEGMVKMVWKKYSCHKNMLSQKIDIQNIPFPDNCYDVVIANHMLYHVSDLSKAISEVHRVLRSDGKFYASTNGNGGMRTYLHNVRKFINPNTTALSDGFSFSLQNGTELLSKYFCDVQSYNFEDSLHITETQDLIDWMKSTITISNYSESDFDKLYDYFENIRIKQGAIDIPKELGLFVSKK</sequence>
<dbReference type="GO" id="GO:0032259">
    <property type="term" value="P:methylation"/>
    <property type="evidence" value="ECO:0007669"/>
    <property type="project" value="UniProtKB-KW"/>
</dbReference>
<evidence type="ECO:0000259" key="1">
    <source>
        <dbReference type="Pfam" id="PF08241"/>
    </source>
</evidence>
<comment type="caution">
    <text evidence="2">The sequence shown here is derived from an EMBL/GenBank/DDBJ whole genome shotgun (WGS) entry which is preliminary data.</text>
</comment>
<organism evidence="2 3">
    <name type="scientific">Anaeromonas frigoriresistens</name>
    <dbReference type="NCBI Taxonomy" id="2683708"/>
    <lineage>
        <taxon>Bacteria</taxon>
        <taxon>Bacillati</taxon>
        <taxon>Bacillota</taxon>
        <taxon>Tissierellia</taxon>
        <taxon>Tissierellales</taxon>
        <taxon>Thermohalobacteraceae</taxon>
        <taxon>Anaeromonas</taxon>
    </lineage>
</organism>
<dbReference type="PANTHER" id="PTHR43591:SF99">
    <property type="entry name" value="OS06G0646000 PROTEIN"/>
    <property type="match status" value="1"/>
</dbReference>
<evidence type="ECO:0000313" key="3">
    <source>
        <dbReference type="Proteomes" id="UP000724672"/>
    </source>
</evidence>
<dbReference type="SUPFAM" id="SSF53335">
    <property type="entry name" value="S-adenosyl-L-methionine-dependent methyltransferases"/>
    <property type="match status" value="1"/>
</dbReference>
<dbReference type="PANTHER" id="PTHR43591">
    <property type="entry name" value="METHYLTRANSFERASE"/>
    <property type="match status" value="1"/>
</dbReference>
<dbReference type="Gene3D" id="3.40.50.150">
    <property type="entry name" value="Vaccinia Virus protein VP39"/>
    <property type="match status" value="1"/>
</dbReference>
<dbReference type="InterPro" id="IPR029063">
    <property type="entry name" value="SAM-dependent_MTases_sf"/>
</dbReference>
<dbReference type="RefSeq" id="WP_203365456.1">
    <property type="nucleotide sequence ID" value="NZ_WSFT01000016.1"/>
</dbReference>
<keyword evidence="3" id="KW-1185">Reference proteome</keyword>
<gene>
    <name evidence="2" type="ORF">GOQ27_03615</name>
</gene>
<evidence type="ECO:0000313" key="2">
    <source>
        <dbReference type="EMBL" id="MBS4537534.1"/>
    </source>
</evidence>
<dbReference type="GO" id="GO:0008757">
    <property type="term" value="F:S-adenosylmethionine-dependent methyltransferase activity"/>
    <property type="evidence" value="ECO:0007669"/>
    <property type="project" value="InterPro"/>
</dbReference>
<name>A0A942Z829_9FIRM</name>
<dbReference type="CDD" id="cd02440">
    <property type="entry name" value="AdoMet_MTases"/>
    <property type="match status" value="1"/>
</dbReference>
<keyword evidence="2" id="KW-0489">Methyltransferase</keyword>
<dbReference type="EMBL" id="WSFT01000016">
    <property type="protein sequence ID" value="MBS4537534.1"/>
    <property type="molecule type" value="Genomic_DNA"/>
</dbReference>
<reference evidence="2" key="1">
    <citation type="submission" date="2019-12" db="EMBL/GenBank/DDBJ databases">
        <title>Clostridiaceae gen. nov. sp. nov., isolated from sediment in Xinjiang, China.</title>
        <authorList>
            <person name="Zhang R."/>
        </authorList>
    </citation>
    <scope>NUCLEOTIDE SEQUENCE</scope>
    <source>
        <strain evidence="2">D2Q-11</strain>
    </source>
</reference>
<keyword evidence="2" id="KW-0808">Transferase</keyword>
<dbReference type="AlphaFoldDB" id="A0A942Z829"/>
<accession>A0A942Z829</accession>
<protein>
    <submittedName>
        <fullName evidence="2">Class I SAM-dependent methyltransferase</fullName>
    </submittedName>
</protein>
<feature type="domain" description="Methyltransferase type 11" evidence="1">
    <location>
        <begin position="54"/>
        <end position="150"/>
    </location>
</feature>
<proteinExistence type="predicted"/>
<dbReference type="Proteomes" id="UP000724672">
    <property type="component" value="Unassembled WGS sequence"/>
</dbReference>